<protein>
    <recommendedName>
        <fullName evidence="1">AHC1-like C2H2 zinc-finger domain-containing protein</fullName>
    </recommendedName>
</protein>
<organism evidence="2 3">
    <name type="scientific">Gigaspora rosea</name>
    <dbReference type="NCBI Taxonomy" id="44941"/>
    <lineage>
        <taxon>Eukaryota</taxon>
        <taxon>Fungi</taxon>
        <taxon>Fungi incertae sedis</taxon>
        <taxon>Mucoromycota</taxon>
        <taxon>Glomeromycotina</taxon>
        <taxon>Glomeromycetes</taxon>
        <taxon>Diversisporales</taxon>
        <taxon>Gigasporaceae</taxon>
        <taxon>Gigaspora</taxon>
    </lineage>
</organism>
<feature type="domain" description="AHC1-like C2H2 zinc-finger" evidence="1">
    <location>
        <begin position="127"/>
        <end position="174"/>
    </location>
</feature>
<dbReference type="Proteomes" id="UP000266673">
    <property type="component" value="Unassembled WGS sequence"/>
</dbReference>
<evidence type="ECO:0000313" key="2">
    <source>
        <dbReference type="EMBL" id="RIB08767.1"/>
    </source>
</evidence>
<name>A0A397UI51_9GLOM</name>
<dbReference type="EMBL" id="QKWP01001465">
    <property type="protein sequence ID" value="RIB08767.1"/>
    <property type="molecule type" value="Genomic_DNA"/>
</dbReference>
<sequence length="228" mass="26275">MATSGINQNVVCSRRPIPRDEETRKKAMRVIDAQFDLEILLRQRELQKIKEELKKSELYLDTLKHCILEPPSNSSNSHRTSTLNASTCNENLGAASLTPTRHSTRKIYSTRDNDYFYYDPCKDLYSRRNDGTFVRLACPKCHRSKFINVQGFLNHCRLSHRIEFPNHEEALLKCGTPVDESIIPPGHPARSRVITRPPSLRTILGKSNLTSRIRFVFIKILFCNGKYL</sequence>
<dbReference type="STRING" id="44941.A0A397UI51"/>
<dbReference type="OrthoDB" id="1741717at2759"/>
<evidence type="ECO:0000259" key="1">
    <source>
        <dbReference type="Pfam" id="PF25909"/>
    </source>
</evidence>
<dbReference type="Pfam" id="PF25909">
    <property type="entry name" value="zf-C2H2_AHC1"/>
    <property type="match status" value="1"/>
</dbReference>
<dbReference type="InterPro" id="IPR058706">
    <property type="entry name" value="zf-C2H2_AHC1-like"/>
</dbReference>
<dbReference type="AlphaFoldDB" id="A0A397UI51"/>
<gene>
    <name evidence="2" type="ORF">C2G38_323175</name>
</gene>
<keyword evidence="3" id="KW-1185">Reference proteome</keyword>
<reference evidence="2 3" key="1">
    <citation type="submission" date="2018-06" db="EMBL/GenBank/DDBJ databases">
        <title>Comparative genomics reveals the genomic features of Rhizophagus irregularis, R. cerebriforme, R. diaphanum and Gigaspora rosea, and their symbiotic lifestyle signature.</title>
        <authorList>
            <person name="Morin E."/>
            <person name="San Clemente H."/>
            <person name="Chen E.C.H."/>
            <person name="De La Providencia I."/>
            <person name="Hainaut M."/>
            <person name="Kuo A."/>
            <person name="Kohler A."/>
            <person name="Murat C."/>
            <person name="Tang N."/>
            <person name="Roy S."/>
            <person name="Loubradou J."/>
            <person name="Henrissat B."/>
            <person name="Grigoriev I.V."/>
            <person name="Corradi N."/>
            <person name="Roux C."/>
            <person name="Martin F.M."/>
        </authorList>
    </citation>
    <scope>NUCLEOTIDE SEQUENCE [LARGE SCALE GENOMIC DNA]</scope>
    <source>
        <strain evidence="2 3">DAOM 194757</strain>
    </source>
</reference>
<proteinExistence type="predicted"/>
<evidence type="ECO:0000313" key="3">
    <source>
        <dbReference type="Proteomes" id="UP000266673"/>
    </source>
</evidence>
<comment type="caution">
    <text evidence="2">The sequence shown here is derived from an EMBL/GenBank/DDBJ whole genome shotgun (WGS) entry which is preliminary data.</text>
</comment>
<accession>A0A397UI51</accession>